<protein>
    <recommendedName>
        <fullName evidence="2">TTF-type domain-containing protein</fullName>
    </recommendedName>
</protein>
<proteinExistence type="predicted"/>
<sequence>MDKFLLKGKRPARDSNVAGTSRPVRPRQDLASNIGTTPPPLAEINLDALPHDPADQKRIGKYTKNPKKQDEIRRIYLNKGPYRPQEGFNYPQKTIVGAERRFNPKWFKDYHWLEYNDKVHKAFCLCCYLFRDCIDGQGGNDAFVVKGFSFWNKKKRLDTHEGEVNSFHNVAVKSCDALMNQNQSIKVAINRQTDIPKKQNHIQLNNSV</sequence>
<reference evidence="3" key="3">
    <citation type="journal article" date="2017" name="Nature">
        <title>Genome sequence of the progenitor of the wheat D genome Aegilops tauschii.</title>
        <authorList>
            <person name="Luo M.C."/>
            <person name="Gu Y.Q."/>
            <person name="Puiu D."/>
            <person name="Wang H."/>
            <person name="Twardziok S.O."/>
            <person name="Deal K.R."/>
            <person name="Huo N."/>
            <person name="Zhu T."/>
            <person name="Wang L."/>
            <person name="Wang Y."/>
            <person name="McGuire P.E."/>
            <person name="Liu S."/>
            <person name="Long H."/>
            <person name="Ramasamy R.K."/>
            <person name="Rodriguez J.C."/>
            <person name="Van S.L."/>
            <person name="Yuan L."/>
            <person name="Wang Z."/>
            <person name="Xia Z."/>
            <person name="Xiao L."/>
            <person name="Anderson O.D."/>
            <person name="Ouyang S."/>
            <person name="Liang Y."/>
            <person name="Zimin A.V."/>
            <person name="Pertea G."/>
            <person name="Qi P."/>
            <person name="Bennetzen J.L."/>
            <person name="Dai X."/>
            <person name="Dawson M.W."/>
            <person name="Muller H.G."/>
            <person name="Kugler K."/>
            <person name="Rivarola-Duarte L."/>
            <person name="Spannagl M."/>
            <person name="Mayer K.F.X."/>
            <person name="Lu F.H."/>
            <person name="Bevan M.W."/>
            <person name="Leroy P."/>
            <person name="Li P."/>
            <person name="You F.M."/>
            <person name="Sun Q."/>
            <person name="Liu Z."/>
            <person name="Lyons E."/>
            <person name="Wicker T."/>
            <person name="Salzberg S.L."/>
            <person name="Devos K.M."/>
            <person name="Dvorak J."/>
        </authorList>
    </citation>
    <scope>NUCLEOTIDE SEQUENCE [LARGE SCALE GENOMIC DNA]</scope>
    <source>
        <strain evidence="3">cv. AL8/78</strain>
    </source>
</reference>
<evidence type="ECO:0000256" key="1">
    <source>
        <dbReference type="SAM" id="MobiDB-lite"/>
    </source>
</evidence>
<dbReference type="Pfam" id="PF14291">
    <property type="entry name" value="DUF4371"/>
    <property type="match status" value="1"/>
</dbReference>
<accession>A0A453HXG3</accession>
<dbReference type="EnsemblPlants" id="AET4Gv20337200.2">
    <property type="protein sequence ID" value="AET4Gv20337200.2"/>
    <property type="gene ID" value="AET4Gv20337200"/>
</dbReference>
<dbReference type="SMART" id="SM00597">
    <property type="entry name" value="ZnF_TTF"/>
    <property type="match status" value="1"/>
</dbReference>
<reference evidence="4" key="1">
    <citation type="journal article" date="2014" name="Science">
        <title>Ancient hybridizations among the ancestral genomes of bread wheat.</title>
        <authorList>
            <consortium name="International Wheat Genome Sequencing Consortium,"/>
            <person name="Marcussen T."/>
            <person name="Sandve S.R."/>
            <person name="Heier L."/>
            <person name="Spannagl M."/>
            <person name="Pfeifer M."/>
            <person name="Jakobsen K.S."/>
            <person name="Wulff B.B."/>
            <person name="Steuernagel B."/>
            <person name="Mayer K.F."/>
            <person name="Olsen O.A."/>
        </authorList>
    </citation>
    <scope>NUCLEOTIDE SEQUENCE [LARGE SCALE GENOMIC DNA]</scope>
    <source>
        <strain evidence="4">cv. AL8/78</strain>
    </source>
</reference>
<reference evidence="4" key="2">
    <citation type="journal article" date="2017" name="Nat. Plants">
        <title>The Aegilops tauschii genome reveals multiple impacts of transposons.</title>
        <authorList>
            <person name="Zhao G."/>
            <person name="Zou C."/>
            <person name="Li K."/>
            <person name="Wang K."/>
            <person name="Li T."/>
            <person name="Gao L."/>
            <person name="Zhang X."/>
            <person name="Wang H."/>
            <person name="Yang Z."/>
            <person name="Liu X."/>
            <person name="Jiang W."/>
            <person name="Mao L."/>
            <person name="Kong X."/>
            <person name="Jiao Y."/>
            <person name="Jia J."/>
        </authorList>
    </citation>
    <scope>NUCLEOTIDE SEQUENCE [LARGE SCALE GENOMIC DNA]</scope>
    <source>
        <strain evidence="4">cv. AL8/78</strain>
    </source>
</reference>
<reference evidence="3" key="5">
    <citation type="journal article" date="2021" name="G3 (Bethesda)">
        <title>Aegilops tauschii genome assembly Aet v5.0 features greater sequence contiguity and improved annotation.</title>
        <authorList>
            <person name="Wang L."/>
            <person name="Zhu T."/>
            <person name="Rodriguez J.C."/>
            <person name="Deal K.R."/>
            <person name="Dubcovsky J."/>
            <person name="McGuire P.E."/>
            <person name="Lux T."/>
            <person name="Spannagl M."/>
            <person name="Mayer K.F.X."/>
            <person name="Baldrich P."/>
            <person name="Meyers B.C."/>
            <person name="Huo N."/>
            <person name="Gu Y.Q."/>
            <person name="Zhou H."/>
            <person name="Devos K.M."/>
            <person name="Bennetzen J.L."/>
            <person name="Unver T."/>
            <person name="Budak H."/>
            <person name="Gulick P.J."/>
            <person name="Galiba G."/>
            <person name="Kalapos B."/>
            <person name="Nelson D.R."/>
            <person name="Li P."/>
            <person name="You F.M."/>
            <person name="Luo M.C."/>
            <person name="Dvorak J."/>
        </authorList>
    </citation>
    <scope>NUCLEOTIDE SEQUENCE [LARGE SCALE GENOMIC DNA]</scope>
    <source>
        <strain evidence="3">cv. AL8/78</strain>
    </source>
</reference>
<dbReference type="InterPro" id="IPR006580">
    <property type="entry name" value="Znf_TTF"/>
</dbReference>
<evidence type="ECO:0000259" key="2">
    <source>
        <dbReference type="SMART" id="SM00597"/>
    </source>
</evidence>
<dbReference type="PANTHER" id="PTHR45749">
    <property type="match status" value="1"/>
</dbReference>
<dbReference type="Gramene" id="AET4Gv20337200.2">
    <property type="protein sequence ID" value="AET4Gv20337200.2"/>
    <property type="gene ID" value="AET4Gv20337200"/>
</dbReference>
<dbReference type="AlphaFoldDB" id="A0A453HXG3"/>
<organism evidence="3 4">
    <name type="scientific">Aegilops tauschii subsp. strangulata</name>
    <name type="common">Goatgrass</name>
    <dbReference type="NCBI Taxonomy" id="200361"/>
    <lineage>
        <taxon>Eukaryota</taxon>
        <taxon>Viridiplantae</taxon>
        <taxon>Streptophyta</taxon>
        <taxon>Embryophyta</taxon>
        <taxon>Tracheophyta</taxon>
        <taxon>Spermatophyta</taxon>
        <taxon>Magnoliopsida</taxon>
        <taxon>Liliopsida</taxon>
        <taxon>Poales</taxon>
        <taxon>Poaceae</taxon>
        <taxon>BOP clade</taxon>
        <taxon>Pooideae</taxon>
        <taxon>Triticodae</taxon>
        <taxon>Triticeae</taxon>
        <taxon>Triticinae</taxon>
        <taxon>Aegilops</taxon>
    </lineage>
</organism>
<dbReference type="Proteomes" id="UP000015105">
    <property type="component" value="Chromosome 4D"/>
</dbReference>
<dbReference type="InterPro" id="IPR025398">
    <property type="entry name" value="DUF4371"/>
</dbReference>
<keyword evidence="4" id="KW-1185">Reference proteome</keyword>
<feature type="compositionally biased region" description="Basic residues" evidence="1">
    <location>
        <begin position="1"/>
        <end position="10"/>
    </location>
</feature>
<feature type="domain" description="TTF-type" evidence="2">
    <location>
        <begin position="98"/>
        <end position="191"/>
    </location>
</feature>
<evidence type="ECO:0000313" key="3">
    <source>
        <dbReference type="EnsemblPlants" id="AET4Gv20337200.2"/>
    </source>
</evidence>
<feature type="region of interest" description="Disordered" evidence="1">
    <location>
        <begin position="1"/>
        <end position="45"/>
    </location>
</feature>
<reference evidence="3" key="4">
    <citation type="submission" date="2019-03" db="UniProtKB">
        <authorList>
            <consortium name="EnsemblPlants"/>
        </authorList>
    </citation>
    <scope>IDENTIFICATION</scope>
</reference>
<dbReference type="PANTHER" id="PTHR45749:SF34">
    <property type="entry name" value="ZINC FINGER MYM-TYPE PROTEIN 1-LIKE"/>
    <property type="match status" value="1"/>
</dbReference>
<name>A0A453HXG3_AEGTS</name>
<evidence type="ECO:0000313" key="4">
    <source>
        <dbReference type="Proteomes" id="UP000015105"/>
    </source>
</evidence>